<evidence type="ECO:0000256" key="1">
    <source>
        <dbReference type="ARBA" id="ARBA00023172"/>
    </source>
</evidence>
<evidence type="ECO:0000313" key="4">
    <source>
        <dbReference type="Proteomes" id="UP001159405"/>
    </source>
</evidence>
<dbReference type="InterPro" id="IPR002104">
    <property type="entry name" value="Integrase_catalytic"/>
</dbReference>
<feature type="domain" description="Tyr recombinase" evidence="2">
    <location>
        <begin position="307"/>
        <end position="372"/>
    </location>
</feature>
<dbReference type="InterPro" id="IPR011010">
    <property type="entry name" value="DNA_brk_join_enz"/>
</dbReference>
<organism evidence="3 4">
    <name type="scientific">Porites lobata</name>
    <dbReference type="NCBI Taxonomy" id="104759"/>
    <lineage>
        <taxon>Eukaryota</taxon>
        <taxon>Metazoa</taxon>
        <taxon>Cnidaria</taxon>
        <taxon>Anthozoa</taxon>
        <taxon>Hexacorallia</taxon>
        <taxon>Scleractinia</taxon>
        <taxon>Fungiina</taxon>
        <taxon>Poritidae</taxon>
        <taxon>Porites</taxon>
    </lineage>
</organism>
<dbReference type="InterPro" id="IPR052787">
    <property type="entry name" value="MAVS"/>
</dbReference>
<evidence type="ECO:0000259" key="2">
    <source>
        <dbReference type="Pfam" id="PF00589"/>
    </source>
</evidence>
<comment type="caution">
    <text evidence="3">The sequence shown here is derived from an EMBL/GenBank/DDBJ whole genome shotgun (WGS) entry which is preliminary data.</text>
</comment>
<dbReference type="PANTHER" id="PTHR21446">
    <property type="entry name" value="DUF3504 DOMAIN-CONTAINING PROTEIN"/>
    <property type="match status" value="1"/>
</dbReference>
<dbReference type="InterPro" id="IPR013762">
    <property type="entry name" value="Integrase-like_cat_sf"/>
</dbReference>
<name>A0ABN8QP07_9CNID</name>
<reference evidence="3 4" key="1">
    <citation type="submission" date="2022-05" db="EMBL/GenBank/DDBJ databases">
        <authorList>
            <consortium name="Genoscope - CEA"/>
            <person name="William W."/>
        </authorList>
    </citation>
    <scope>NUCLEOTIDE SEQUENCE [LARGE SCALE GENOMIC DNA]</scope>
</reference>
<dbReference type="EMBL" id="CALNXK010000133">
    <property type="protein sequence ID" value="CAH3165564.1"/>
    <property type="molecule type" value="Genomic_DNA"/>
</dbReference>
<keyword evidence="1" id="KW-0233">DNA recombination</keyword>
<accession>A0ABN8QP07</accession>
<sequence>MATSQPVDEEELPNFSLGLEFLNPKKGANEKDASGQVTPNRFATLSESEMQAILEEKHAARTKQLTNWSINTFKAWCKEKKIQTPIEQMTIGQLDVNFRRFYAEARNKAGEPYSKSTLLGFRHSFERYLNRPPFNQGLNLSSDPRFKRSNEMLNAQIVHLKRQGKENVKHKPAIEDEDLKKLKTSQAIALTSPLTLLQNVWFHVVLFFCRRGREGQRELKRSSFKFEADASGRKFVTMAHDEATKNHPGGLSDVSSHEKLARMYETPDENDGYKAMKIYLEKLNPKCDAFFQYPKKHWKYDDEVWYDARPIGVNKLDGMMKDISRAAELSKAYTNHSVRATAITLWSNAGVQNRHIMAISGHRSEQSLAHYNTRPSTSQLQQCSDVLSRSLNAENSFFSGNQINDRTQIQEHSVMTTGTSSSFLGSLFNNCTVQQAHVHVTLGSDFSRGR</sequence>
<dbReference type="SUPFAM" id="SSF56349">
    <property type="entry name" value="DNA breaking-rejoining enzymes"/>
    <property type="match status" value="1"/>
</dbReference>
<gene>
    <name evidence="3" type="ORF">PLOB_00007223</name>
</gene>
<protein>
    <recommendedName>
        <fullName evidence="2">Tyr recombinase domain-containing protein</fullName>
    </recommendedName>
</protein>
<dbReference type="Proteomes" id="UP001159405">
    <property type="component" value="Unassembled WGS sequence"/>
</dbReference>
<dbReference type="PANTHER" id="PTHR21446:SF12">
    <property type="entry name" value="POTASSIUM CHANNEL TETRAMERIZATION DOMAIN CONTAINING 1"/>
    <property type="match status" value="1"/>
</dbReference>
<evidence type="ECO:0000313" key="3">
    <source>
        <dbReference type="EMBL" id="CAH3165564.1"/>
    </source>
</evidence>
<dbReference type="Pfam" id="PF00589">
    <property type="entry name" value="Phage_integrase"/>
    <property type="match status" value="1"/>
</dbReference>
<dbReference type="Gene3D" id="1.10.443.10">
    <property type="entry name" value="Intergrase catalytic core"/>
    <property type="match status" value="1"/>
</dbReference>
<keyword evidence="4" id="KW-1185">Reference proteome</keyword>
<proteinExistence type="predicted"/>